<dbReference type="InterPro" id="IPR025711">
    <property type="entry name" value="PepSY"/>
</dbReference>
<name>A0A7W3NGP3_PRIAR</name>
<proteinExistence type="predicted"/>
<evidence type="ECO:0000256" key="1">
    <source>
        <dbReference type="SAM" id="SignalP"/>
    </source>
</evidence>
<feature type="chain" id="PRO_5030561317" evidence="1">
    <location>
        <begin position="40"/>
        <end position="115"/>
    </location>
</feature>
<feature type="domain" description="PepSY" evidence="2">
    <location>
        <begin position="60"/>
        <end position="111"/>
    </location>
</feature>
<reference evidence="3" key="1">
    <citation type="submission" date="2020-08" db="EMBL/GenBank/DDBJ databases">
        <title>Functional genomics of gut bacteria from endangered species of beetles.</title>
        <authorList>
            <person name="Carlos-Shanley C."/>
        </authorList>
    </citation>
    <scope>NUCLEOTIDE SEQUENCE [LARGE SCALE GENOMIC DNA]</scope>
    <source>
        <strain evidence="3">S00060</strain>
    </source>
</reference>
<organism evidence="3 4">
    <name type="scientific">Priestia aryabhattai</name>
    <name type="common">Bacillus aryabhattai</name>
    <dbReference type="NCBI Taxonomy" id="412384"/>
    <lineage>
        <taxon>Bacteria</taxon>
        <taxon>Bacillati</taxon>
        <taxon>Bacillota</taxon>
        <taxon>Bacilli</taxon>
        <taxon>Bacillales</taxon>
        <taxon>Bacillaceae</taxon>
        <taxon>Priestia</taxon>
    </lineage>
</organism>
<dbReference type="RefSeq" id="WP_182528129.1">
    <property type="nucleotide sequence ID" value="NZ_CP187687.1"/>
</dbReference>
<feature type="signal peptide" evidence="1">
    <location>
        <begin position="1"/>
        <end position="39"/>
    </location>
</feature>
<comment type="caution">
    <text evidence="3">The sequence shown here is derived from an EMBL/GenBank/DDBJ whole genome shotgun (WGS) entry which is preliminary data.</text>
</comment>
<keyword evidence="1" id="KW-0732">Signal</keyword>
<dbReference type="Proteomes" id="UP000543174">
    <property type="component" value="Unassembled WGS sequence"/>
</dbReference>
<dbReference type="AlphaFoldDB" id="A0A7W3NGP3"/>
<evidence type="ECO:0000313" key="4">
    <source>
        <dbReference type="Proteomes" id="UP000543174"/>
    </source>
</evidence>
<gene>
    <name evidence="3" type="ORF">HNP21_005789</name>
</gene>
<keyword evidence="4" id="KW-1185">Reference proteome</keyword>
<dbReference type="Pfam" id="PF03413">
    <property type="entry name" value="PepSY"/>
    <property type="match status" value="1"/>
</dbReference>
<accession>A0A7W3NGP3</accession>
<dbReference type="Gene3D" id="3.10.450.40">
    <property type="match status" value="1"/>
</dbReference>
<protein>
    <submittedName>
        <fullName evidence="3">Membrane protein YkoI</fullName>
    </submittedName>
</protein>
<sequence length="115" mass="11879">MIGKLAVGKAIAGSAIGKAAAGAALGVMVGASAVSPTFAADAHHINSAQTASQHQVKHFSENQARDIALKAKPGTFKSVSFHNNIYSYIIHKDGHDFKVTVDAKTGTVLNVVPLD</sequence>
<dbReference type="EMBL" id="JACJHT010000015">
    <property type="protein sequence ID" value="MBA9042652.1"/>
    <property type="molecule type" value="Genomic_DNA"/>
</dbReference>
<evidence type="ECO:0000313" key="3">
    <source>
        <dbReference type="EMBL" id="MBA9042652.1"/>
    </source>
</evidence>
<evidence type="ECO:0000259" key="2">
    <source>
        <dbReference type="Pfam" id="PF03413"/>
    </source>
</evidence>